<sequence>MIITFFLLKNQLYGQKLFFKHLYKIGFVLIFCVKILKYLFLI</sequence>
<protein>
    <submittedName>
        <fullName evidence="2">Uncharacterized protein</fullName>
    </submittedName>
</protein>
<evidence type="ECO:0000313" key="2">
    <source>
        <dbReference type="EMBL" id="EMO51810.1"/>
    </source>
</evidence>
<accession>M6V4I5</accession>
<name>M6V4I5_9LEPT</name>
<keyword evidence="1" id="KW-0812">Transmembrane</keyword>
<keyword evidence="1" id="KW-1133">Transmembrane helix</keyword>
<dbReference type="Proteomes" id="UP000012112">
    <property type="component" value="Unassembled WGS sequence"/>
</dbReference>
<organism evidence="2 3">
    <name type="scientific">Leptospira noguchii</name>
    <dbReference type="NCBI Taxonomy" id="28182"/>
    <lineage>
        <taxon>Bacteria</taxon>
        <taxon>Pseudomonadati</taxon>
        <taxon>Spirochaetota</taxon>
        <taxon>Spirochaetia</taxon>
        <taxon>Leptospirales</taxon>
        <taxon>Leptospiraceae</taxon>
        <taxon>Leptospira</taxon>
    </lineage>
</organism>
<reference evidence="2 3" key="1">
    <citation type="submission" date="2013-01" db="EMBL/GenBank/DDBJ databases">
        <authorList>
            <person name="Harkins D.M."/>
            <person name="Durkin A.S."/>
            <person name="Brinkac L.M."/>
            <person name="Haft D.H."/>
            <person name="Selengut J.D."/>
            <person name="Sanka R."/>
            <person name="DePew J."/>
            <person name="Purushe J."/>
            <person name="Matthias M.A."/>
            <person name="Vinetz J.M."/>
            <person name="Sutton G.G."/>
            <person name="Nierman W.C."/>
            <person name="Fouts D.E."/>
        </authorList>
    </citation>
    <scope>NUCLEOTIDE SEQUENCE [LARGE SCALE GENOMIC DNA]</scope>
    <source>
        <strain evidence="2 3">HAI1536</strain>
    </source>
</reference>
<proteinExistence type="predicted"/>
<evidence type="ECO:0000313" key="3">
    <source>
        <dbReference type="Proteomes" id="UP000012112"/>
    </source>
</evidence>
<gene>
    <name evidence="2" type="ORF">LEP1GSC172_2591</name>
</gene>
<dbReference type="AlphaFoldDB" id="M6V4I5"/>
<dbReference type="EMBL" id="AKWD02000064">
    <property type="protein sequence ID" value="EMO51810.1"/>
    <property type="molecule type" value="Genomic_DNA"/>
</dbReference>
<evidence type="ECO:0000256" key="1">
    <source>
        <dbReference type="SAM" id="Phobius"/>
    </source>
</evidence>
<comment type="caution">
    <text evidence="2">The sequence shown here is derived from an EMBL/GenBank/DDBJ whole genome shotgun (WGS) entry which is preliminary data.</text>
</comment>
<feature type="transmembrane region" description="Helical" evidence="1">
    <location>
        <begin position="21"/>
        <end position="40"/>
    </location>
</feature>
<keyword evidence="1" id="KW-0472">Membrane</keyword>